<protein>
    <submittedName>
        <fullName evidence="3">Uncharacterized protein</fullName>
    </submittedName>
</protein>
<evidence type="ECO:0000313" key="4">
    <source>
        <dbReference type="Proteomes" id="UP000198841"/>
    </source>
</evidence>
<accession>A0A1I3WP79</accession>
<proteinExistence type="predicted"/>
<organism evidence="3 4">
    <name type="scientific">Candidatus Pantoea symbiotica</name>
    <dbReference type="NCBI Taxonomy" id="1884370"/>
    <lineage>
        <taxon>Bacteria</taxon>
        <taxon>Pseudomonadati</taxon>
        <taxon>Pseudomonadota</taxon>
        <taxon>Gammaproteobacteria</taxon>
        <taxon>Enterobacterales</taxon>
        <taxon>Erwiniaceae</taxon>
        <taxon>Pantoea</taxon>
    </lineage>
</organism>
<feature type="chain" id="PRO_5045074389" evidence="2">
    <location>
        <begin position="20"/>
        <end position="237"/>
    </location>
</feature>
<dbReference type="EMBL" id="FOSD01000004">
    <property type="protein sequence ID" value="SFK09305.1"/>
    <property type="molecule type" value="Genomic_DNA"/>
</dbReference>
<gene>
    <name evidence="3" type="ORF">SAMN05518863_104336</name>
</gene>
<reference evidence="3 4" key="1">
    <citation type="submission" date="2016-10" db="EMBL/GenBank/DDBJ databases">
        <authorList>
            <person name="Varghese N."/>
            <person name="Submissions S."/>
        </authorList>
    </citation>
    <scope>NUCLEOTIDE SEQUENCE [LARGE SCALE GENOMIC DNA]</scope>
    <source>
        <strain evidence="3 4">YR512</strain>
    </source>
</reference>
<feature type="compositionally biased region" description="Low complexity" evidence="1">
    <location>
        <begin position="193"/>
        <end position="215"/>
    </location>
</feature>
<evidence type="ECO:0000256" key="1">
    <source>
        <dbReference type="SAM" id="MobiDB-lite"/>
    </source>
</evidence>
<comment type="caution">
    <text evidence="3">The sequence shown here is derived from an EMBL/GenBank/DDBJ whole genome shotgun (WGS) entry which is preliminary data.</text>
</comment>
<dbReference type="RefSeq" id="WP_008105077.1">
    <property type="nucleotide sequence ID" value="NZ_FOSD01000004.1"/>
</dbReference>
<feature type="region of interest" description="Disordered" evidence="1">
    <location>
        <begin position="183"/>
        <end position="222"/>
    </location>
</feature>
<keyword evidence="2" id="KW-0732">Signal</keyword>
<evidence type="ECO:0000256" key="2">
    <source>
        <dbReference type="SAM" id="SignalP"/>
    </source>
</evidence>
<keyword evidence="4" id="KW-1185">Reference proteome</keyword>
<feature type="signal peptide" evidence="2">
    <location>
        <begin position="1"/>
        <end position="19"/>
    </location>
</feature>
<name>A0A1I3WP79_9GAMM</name>
<dbReference type="Proteomes" id="UP000198841">
    <property type="component" value="Unassembled WGS sequence"/>
</dbReference>
<evidence type="ECO:0000313" key="3">
    <source>
        <dbReference type="EMBL" id="SFK09305.1"/>
    </source>
</evidence>
<sequence length="237" mass="23976">MKSTFVALFISMAAFNLNAMDFSQAQEGVSHSSRMASAAQARINDAQSRAYESGTLHDSNDAQMMNSASEARANAIAEERGYAAALANAVNTQSQQDANYGIKGNANLTNQVKGMQQAVSYSGVSPRQGYGATINVAVSSLKPDTKVSVTVNGVTKVTTAAAITAVNPEAQIAVSHVSAFQANPGKGSKNDQGSSHSVGGSGNGANNAANTHSAHGLGGGDHIGGGSAMGGGFHGSW</sequence>